<reference evidence="1 2" key="1">
    <citation type="submission" date="2023-07" db="EMBL/GenBank/DDBJ databases">
        <title>Sequencing the genomes of 1000 actinobacteria strains.</title>
        <authorList>
            <person name="Klenk H.-P."/>
        </authorList>
    </citation>
    <scope>NUCLEOTIDE SEQUENCE [LARGE SCALE GENOMIC DNA]</scope>
    <source>
        <strain evidence="1 2">DSM 44109</strain>
    </source>
</reference>
<gene>
    <name evidence="1" type="ORF">J2S55_009809</name>
</gene>
<dbReference type="RefSeq" id="WP_306876421.1">
    <property type="nucleotide sequence ID" value="NZ_JAUSRB010000005.1"/>
</dbReference>
<protein>
    <recommendedName>
        <fullName evidence="3">CopG family transcriptional regulator</fullName>
    </recommendedName>
</protein>
<proteinExistence type="predicted"/>
<name>A0ABT9RNQ7_9ACTN</name>
<dbReference type="EMBL" id="JAUSRB010000005">
    <property type="protein sequence ID" value="MDP9870471.1"/>
    <property type="molecule type" value="Genomic_DNA"/>
</dbReference>
<accession>A0ABT9RNQ7</accession>
<sequence>MVRVKPYKATFDLSPKLLREVRVWAAQHGLVGVAPVVRALIAELVADAALQAVVGDALADTGPQVPRGSVVKTTYDLDPPLYRDLKTWAATHDTTGAAVLRALLATLVADWDGGLAVRIAARS</sequence>
<evidence type="ECO:0000313" key="1">
    <source>
        <dbReference type="EMBL" id="MDP9870471.1"/>
    </source>
</evidence>
<evidence type="ECO:0008006" key="3">
    <source>
        <dbReference type="Google" id="ProtNLM"/>
    </source>
</evidence>
<dbReference type="Proteomes" id="UP001230426">
    <property type="component" value="Unassembled WGS sequence"/>
</dbReference>
<evidence type="ECO:0000313" key="2">
    <source>
        <dbReference type="Proteomes" id="UP001230426"/>
    </source>
</evidence>
<keyword evidence="2" id="KW-1185">Reference proteome</keyword>
<organism evidence="1 2">
    <name type="scientific">Streptosporangium brasiliense</name>
    <dbReference type="NCBI Taxonomy" id="47480"/>
    <lineage>
        <taxon>Bacteria</taxon>
        <taxon>Bacillati</taxon>
        <taxon>Actinomycetota</taxon>
        <taxon>Actinomycetes</taxon>
        <taxon>Streptosporangiales</taxon>
        <taxon>Streptosporangiaceae</taxon>
        <taxon>Streptosporangium</taxon>
    </lineage>
</organism>
<dbReference type="Gene3D" id="3.30.559.30">
    <property type="entry name" value="Nonribosomal peptide synthetase, condensation domain"/>
    <property type="match status" value="1"/>
</dbReference>
<comment type="caution">
    <text evidence="1">The sequence shown here is derived from an EMBL/GenBank/DDBJ whole genome shotgun (WGS) entry which is preliminary data.</text>
</comment>